<dbReference type="InterPro" id="IPR003661">
    <property type="entry name" value="HisK_dim/P_dom"/>
</dbReference>
<evidence type="ECO:0000256" key="3">
    <source>
        <dbReference type="ARBA" id="ARBA00022553"/>
    </source>
</evidence>
<dbReference type="FunFam" id="2.60.40.10:FF:000791">
    <property type="entry name" value="Two-component system sensor histidine kinase/response regulator"/>
    <property type="match status" value="1"/>
</dbReference>
<dbReference type="SUPFAM" id="SSF46689">
    <property type="entry name" value="Homeodomain-like"/>
    <property type="match status" value="1"/>
</dbReference>
<feature type="domain" description="HTH araC/xylS-type" evidence="13">
    <location>
        <begin position="1209"/>
        <end position="1308"/>
    </location>
</feature>
<dbReference type="CDD" id="cd00075">
    <property type="entry name" value="HATPase"/>
    <property type="match status" value="1"/>
</dbReference>
<dbReference type="Pfam" id="PF12833">
    <property type="entry name" value="HTH_18"/>
    <property type="match status" value="1"/>
</dbReference>
<dbReference type="EC" id="2.7.13.3" evidence="2"/>
<evidence type="ECO:0000259" key="13">
    <source>
        <dbReference type="PROSITE" id="PS01124"/>
    </source>
</evidence>
<name>A0A0P0GPS8_9BACE</name>
<dbReference type="SMART" id="SM00342">
    <property type="entry name" value="HTH_ARAC"/>
    <property type="match status" value="1"/>
</dbReference>
<dbReference type="Gene3D" id="3.40.50.2300">
    <property type="match status" value="1"/>
</dbReference>
<evidence type="ECO:0000313" key="17">
    <source>
        <dbReference type="Proteomes" id="UP000061809"/>
    </source>
</evidence>
<dbReference type="CDD" id="cd00082">
    <property type="entry name" value="HisKA"/>
    <property type="match status" value="1"/>
</dbReference>
<dbReference type="SUPFAM" id="SSF63829">
    <property type="entry name" value="Calcium-dependent phosphotriesterase"/>
    <property type="match status" value="1"/>
</dbReference>
<dbReference type="InterPro" id="IPR011110">
    <property type="entry name" value="Reg_prop"/>
</dbReference>
<dbReference type="FunFam" id="1.10.10.60:FF:000284">
    <property type="entry name" value="Two-component system sensor histidine kinase/response regulator"/>
    <property type="match status" value="1"/>
</dbReference>
<dbReference type="KEGG" id="bcel:BcellWH2_02755"/>
<accession>A0A0P0GPS8</accession>
<dbReference type="SMART" id="SM00388">
    <property type="entry name" value="HisKA"/>
    <property type="match status" value="1"/>
</dbReference>
<evidence type="ECO:0000256" key="7">
    <source>
        <dbReference type="ARBA" id="ARBA00022840"/>
    </source>
</evidence>
<dbReference type="PRINTS" id="PR00344">
    <property type="entry name" value="BCTRLSENSOR"/>
</dbReference>
<dbReference type="PANTHER" id="PTHR43547">
    <property type="entry name" value="TWO-COMPONENT HISTIDINE KINASE"/>
    <property type="match status" value="1"/>
</dbReference>
<dbReference type="SUPFAM" id="SSF47384">
    <property type="entry name" value="Homodimeric domain of signal transducing histidine kinase"/>
    <property type="match status" value="1"/>
</dbReference>
<dbReference type="InterPro" id="IPR001789">
    <property type="entry name" value="Sig_transdc_resp-reg_receiver"/>
</dbReference>
<dbReference type="Pfam" id="PF07495">
    <property type="entry name" value="Y_Y_Y"/>
    <property type="match status" value="1"/>
</dbReference>
<dbReference type="Proteomes" id="UP000061809">
    <property type="component" value="Chromosome"/>
</dbReference>
<keyword evidence="5" id="KW-0547">Nucleotide-binding</keyword>
<dbReference type="SUPFAM" id="SSF52172">
    <property type="entry name" value="CheY-like"/>
    <property type="match status" value="1"/>
</dbReference>
<dbReference type="PROSITE" id="PS50110">
    <property type="entry name" value="RESPONSE_REGULATORY"/>
    <property type="match status" value="1"/>
</dbReference>
<dbReference type="InterPro" id="IPR036097">
    <property type="entry name" value="HisK_dim/P_sf"/>
</dbReference>
<dbReference type="InterPro" id="IPR013783">
    <property type="entry name" value="Ig-like_fold"/>
</dbReference>
<dbReference type="GO" id="GO:0003700">
    <property type="term" value="F:DNA-binding transcription factor activity"/>
    <property type="evidence" value="ECO:0007669"/>
    <property type="project" value="InterPro"/>
</dbReference>
<dbReference type="Pfam" id="PF00512">
    <property type="entry name" value="HisKA"/>
    <property type="match status" value="1"/>
</dbReference>
<dbReference type="GO" id="GO:0043565">
    <property type="term" value="F:sequence-specific DNA binding"/>
    <property type="evidence" value="ECO:0007669"/>
    <property type="project" value="InterPro"/>
</dbReference>
<evidence type="ECO:0000313" key="16">
    <source>
        <dbReference type="EMBL" id="ALJ59994.1"/>
    </source>
</evidence>
<dbReference type="InterPro" id="IPR018060">
    <property type="entry name" value="HTH_AraC"/>
</dbReference>
<dbReference type="SUPFAM" id="SSF50998">
    <property type="entry name" value="Quinoprotein alcohol dehydrogenase-like"/>
    <property type="match status" value="1"/>
</dbReference>
<dbReference type="FunFam" id="3.30.565.10:FF:000037">
    <property type="entry name" value="Hybrid sensor histidine kinase/response regulator"/>
    <property type="match status" value="1"/>
</dbReference>
<keyword evidence="10" id="KW-0238">DNA-binding</keyword>
<dbReference type="Gene3D" id="3.30.565.10">
    <property type="entry name" value="Histidine kinase-like ATPase, C-terminal domain"/>
    <property type="match status" value="1"/>
</dbReference>
<evidence type="ECO:0000256" key="6">
    <source>
        <dbReference type="ARBA" id="ARBA00022777"/>
    </source>
</evidence>
<dbReference type="PROSITE" id="PS50109">
    <property type="entry name" value="HIS_KIN"/>
    <property type="match status" value="1"/>
</dbReference>
<dbReference type="InterPro" id="IPR011006">
    <property type="entry name" value="CheY-like_superfamily"/>
</dbReference>
<keyword evidence="8" id="KW-0902">Two-component regulatory system</keyword>
<evidence type="ECO:0000256" key="11">
    <source>
        <dbReference type="ARBA" id="ARBA00023163"/>
    </source>
</evidence>
<dbReference type="Gene3D" id="2.60.40.10">
    <property type="entry name" value="Immunoglobulins"/>
    <property type="match status" value="1"/>
</dbReference>
<dbReference type="InterPro" id="IPR004358">
    <property type="entry name" value="Sig_transdc_His_kin-like_C"/>
</dbReference>
<feature type="domain" description="Response regulatory" evidence="15">
    <location>
        <begin position="1062"/>
        <end position="1177"/>
    </location>
</feature>
<dbReference type="Pfam" id="PF02518">
    <property type="entry name" value="HATPase_c"/>
    <property type="match status" value="1"/>
</dbReference>
<sequence length="1311" mass="150312">MKNRKTLLLILLCTSLHVYSFSYRYINTENGLSSNRVFQIEKDTTGFMWFVTYMGINRYDGSEIRNYKLSIQDTIEEIYFPSTKMVKDRDGGIWIVLYTGKVFRYNKNIDDFECMLDIRKDLHSDSHIISSVFFDEANRLWICSNMGLYTYTPRQELRFVRVFKDKNTYVVTQQNSHTYYVASNEGIYKIKEKIPDDYTIIEKNALPESSGPVTTMLCHEEYLYIGTESKSVFILDSKRNLRISLNPIIPNVPIRAIKRLADHHILVGTDGSGVYVVDTQTHKLVSSYVADDDVKDGLRGNTVYDIYVDNAGCLWIATYTNGITIIDPFSPEIIRTRHEYREPNSLINNHVNVIFEDSDGDLWYGTNNGISVYDTRKQRWKHFLDNQENKAVILCFCEDKDGNIWTGGYGVGAFRIDKQSGKIHSLLHQKGANASGTFDAYHIYAMYADDENLWLGSLDKSMIQYNLRTKSFNYHSIEAIGDIKPLNDSILLCGTANSLAVFNKNTHHYKEYLHIGQRIQNRAIRNIAPVSNKEIWMSTEGNGIICYNLESETSTSYTEKEGLKSNYIHSMKLDDWNRLWFTTNKGISYIDLKTRKVVSIGEYIGLNNLEYSYHIACKRKNGNLVFGTTDGAVEFSAQQETDIQLESKLIITDFKLFYNSVKAKDEGSPLKQAINETSAFSLAYDQNSFSFAFSSVNFHHQHLISYVYKLEGFDNEWYAAPENNIISYTNINPGKYTFRLRALNKDNKEIIDERELDIEVARPYWESGWAWAVYLLLFAILLRFIIQYAQNKMDKRYSKEKIRFFVNVAHDIRTPVSLIKGPLNDLGESEALTEKGKTSLYIAVKNTEKLFQMVSQLLDFEKADLSALRLIVSPNELAEYIQEKISFFNVEAKHKQIYLTYDIGFDSLSVWFDREKMDKIVNNILSNAIKYTKEGGQVHIKVCQDDKNWSLIVSDTGIGIPASEQKHLFKSFFRAKNAINSKETGSGIGLLLTKKLVKLHKGEISFSSKEGIGTEFRLTFPKGDQYFMRGNKLTEYQGSDYPKVQVIPREAEQQEKQSQKVTILVAEDNDDMRLFLKNSLSTDYHVVEASNGEEAMNMALQLNPDIIVCDIMMPVLNGDAVCSRIKTSVETSHIPFILLTALADKEDIIKGLDCGADDYITKPFDISILKARIRNLLANRKKIREALLSDNPPAQDVTYTNTLDREFMEKILALIDECMEDPEFSINNLCAKLGMSRSSLYNKLKALTDQAPNDFIRIIRLKKAAELLRSRRYNISEVAAMTGFPDSSYFSTAFKRQYGMSPRKYLSEEPG</sequence>
<keyword evidence="4 16" id="KW-0808">Transferase</keyword>
<dbReference type="InterPro" id="IPR036890">
    <property type="entry name" value="HATPase_C_sf"/>
</dbReference>
<dbReference type="InterPro" id="IPR015943">
    <property type="entry name" value="WD40/YVTN_repeat-like_dom_sf"/>
</dbReference>
<comment type="catalytic activity">
    <reaction evidence="1">
        <text>ATP + protein L-histidine = ADP + protein N-phospho-L-histidine.</text>
        <dbReference type="EC" id="2.7.13.3"/>
    </reaction>
</comment>
<evidence type="ECO:0000256" key="5">
    <source>
        <dbReference type="ARBA" id="ARBA00022741"/>
    </source>
</evidence>
<dbReference type="SMART" id="SM00448">
    <property type="entry name" value="REC"/>
    <property type="match status" value="1"/>
</dbReference>
<dbReference type="PATRIC" id="fig|246787.4.peg.2842"/>
<dbReference type="PROSITE" id="PS00041">
    <property type="entry name" value="HTH_ARAC_FAMILY_1"/>
    <property type="match status" value="1"/>
</dbReference>
<evidence type="ECO:0000256" key="4">
    <source>
        <dbReference type="ARBA" id="ARBA00022679"/>
    </source>
</evidence>
<organism evidence="16 17">
    <name type="scientific">Bacteroides cellulosilyticus</name>
    <dbReference type="NCBI Taxonomy" id="246787"/>
    <lineage>
        <taxon>Bacteria</taxon>
        <taxon>Pseudomonadati</taxon>
        <taxon>Bacteroidota</taxon>
        <taxon>Bacteroidia</taxon>
        <taxon>Bacteroidales</taxon>
        <taxon>Bacteroidaceae</taxon>
        <taxon>Bacteroides</taxon>
    </lineage>
</organism>
<keyword evidence="6 16" id="KW-0418">Kinase</keyword>
<evidence type="ECO:0000256" key="12">
    <source>
        <dbReference type="PROSITE-ProRule" id="PRU00169"/>
    </source>
</evidence>
<dbReference type="SUPFAM" id="SSF55874">
    <property type="entry name" value="ATPase domain of HSP90 chaperone/DNA topoisomerase II/histidine kinase"/>
    <property type="match status" value="1"/>
</dbReference>
<dbReference type="Gene3D" id="2.130.10.10">
    <property type="entry name" value="YVTN repeat-like/Quinoprotein amine dehydrogenase"/>
    <property type="match status" value="3"/>
</dbReference>
<dbReference type="InterPro" id="IPR005467">
    <property type="entry name" value="His_kinase_dom"/>
</dbReference>
<evidence type="ECO:0000256" key="2">
    <source>
        <dbReference type="ARBA" id="ARBA00012438"/>
    </source>
</evidence>
<keyword evidence="9" id="KW-0805">Transcription regulation</keyword>
<dbReference type="Gene3D" id="1.10.287.130">
    <property type="match status" value="1"/>
</dbReference>
<feature type="domain" description="Histidine kinase" evidence="14">
    <location>
        <begin position="807"/>
        <end position="1024"/>
    </location>
</feature>
<dbReference type="RefSeq" id="WP_029426306.1">
    <property type="nucleotide sequence ID" value="NZ_CP012801.1"/>
</dbReference>
<keyword evidence="3 12" id="KW-0597">Phosphoprotein</keyword>
<dbReference type="InterPro" id="IPR011123">
    <property type="entry name" value="Y_Y_Y"/>
</dbReference>
<dbReference type="Pfam" id="PF07494">
    <property type="entry name" value="Reg_prop"/>
    <property type="match status" value="3"/>
</dbReference>
<keyword evidence="7" id="KW-0067">ATP-binding</keyword>
<evidence type="ECO:0000256" key="1">
    <source>
        <dbReference type="ARBA" id="ARBA00000085"/>
    </source>
</evidence>
<gene>
    <name evidence="16" type="primary">tmoS_14</name>
    <name evidence="16" type="ORF">BcellWH2_02755</name>
</gene>
<proteinExistence type="predicted"/>
<evidence type="ECO:0000259" key="15">
    <source>
        <dbReference type="PROSITE" id="PS50110"/>
    </source>
</evidence>
<dbReference type="GO" id="GO:0000155">
    <property type="term" value="F:phosphorelay sensor kinase activity"/>
    <property type="evidence" value="ECO:0007669"/>
    <property type="project" value="InterPro"/>
</dbReference>
<dbReference type="EMBL" id="CP012801">
    <property type="protein sequence ID" value="ALJ59994.1"/>
    <property type="molecule type" value="Genomic_DNA"/>
</dbReference>
<dbReference type="Gene3D" id="1.10.10.60">
    <property type="entry name" value="Homeodomain-like"/>
    <property type="match status" value="1"/>
</dbReference>
<dbReference type="SMART" id="SM00387">
    <property type="entry name" value="HATPase_c"/>
    <property type="match status" value="1"/>
</dbReference>
<dbReference type="InterPro" id="IPR003594">
    <property type="entry name" value="HATPase_dom"/>
</dbReference>
<dbReference type="FunFam" id="3.40.50.2300:FF:000138">
    <property type="entry name" value="Two-component system sensor histidine kinase/response regulator"/>
    <property type="match status" value="1"/>
</dbReference>
<dbReference type="PANTHER" id="PTHR43547:SF2">
    <property type="entry name" value="HYBRID SIGNAL TRANSDUCTION HISTIDINE KINASE C"/>
    <property type="match status" value="1"/>
</dbReference>
<dbReference type="GO" id="GO:0005524">
    <property type="term" value="F:ATP binding"/>
    <property type="evidence" value="ECO:0007669"/>
    <property type="project" value="UniProtKB-KW"/>
</dbReference>
<dbReference type="Pfam" id="PF00072">
    <property type="entry name" value="Response_reg"/>
    <property type="match status" value="1"/>
</dbReference>
<reference evidence="16 17" key="1">
    <citation type="journal article" date="2015" name="Science">
        <title>Genetic determinants of in vivo fitness and diet responsiveness in multiple human gut Bacteroides.</title>
        <authorList>
            <person name="Wu M."/>
            <person name="McNulty N.P."/>
            <person name="Rodionov D.A."/>
            <person name="Khoroshkin M.S."/>
            <person name="Griffin N.W."/>
            <person name="Cheng J."/>
            <person name="Latreille P."/>
            <person name="Kerstetter R.A."/>
            <person name="Terrapon N."/>
            <person name="Henrissat B."/>
            <person name="Osterman A.L."/>
            <person name="Gordon J.I."/>
        </authorList>
    </citation>
    <scope>NUCLEOTIDE SEQUENCE [LARGE SCALE GENOMIC DNA]</scope>
    <source>
        <strain evidence="16 17">WH2</strain>
    </source>
</reference>
<dbReference type="SUPFAM" id="SSF69322">
    <property type="entry name" value="Tricorn protease domain 2"/>
    <property type="match status" value="1"/>
</dbReference>
<dbReference type="InterPro" id="IPR018062">
    <property type="entry name" value="HTH_AraC-typ_CS"/>
</dbReference>
<dbReference type="InterPro" id="IPR011047">
    <property type="entry name" value="Quinoprotein_ADH-like_sf"/>
</dbReference>
<protein>
    <recommendedName>
        <fullName evidence="2">histidine kinase</fullName>
        <ecNumber evidence="2">2.7.13.3</ecNumber>
    </recommendedName>
</protein>
<dbReference type="InterPro" id="IPR009057">
    <property type="entry name" value="Homeodomain-like_sf"/>
</dbReference>
<dbReference type="PROSITE" id="PS01124">
    <property type="entry name" value="HTH_ARAC_FAMILY_2"/>
    <property type="match status" value="1"/>
</dbReference>
<evidence type="ECO:0000259" key="14">
    <source>
        <dbReference type="PROSITE" id="PS50109"/>
    </source>
</evidence>
<evidence type="ECO:0000256" key="9">
    <source>
        <dbReference type="ARBA" id="ARBA00023015"/>
    </source>
</evidence>
<evidence type="ECO:0000256" key="8">
    <source>
        <dbReference type="ARBA" id="ARBA00023012"/>
    </source>
</evidence>
<evidence type="ECO:0000256" key="10">
    <source>
        <dbReference type="ARBA" id="ARBA00023125"/>
    </source>
</evidence>
<keyword evidence="11" id="KW-0804">Transcription</keyword>
<feature type="modified residue" description="4-aspartylphosphate" evidence="12">
    <location>
        <position position="1110"/>
    </location>
</feature>